<dbReference type="Pfam" id="PF00903">
    <property type="entry name" value="Glyoxalase"/>
    <property type="match status" value="1"/>
</dbReference>
<proteinExistence type="predicted"/>
<gene>
    <name evidence="2" type="ORF">Ami3637_16280</name>
</gene>
<dbReference type="PANTHER" id="PTHR36437">
    <property type="entry name" value="GLYOXALASE/BLEOMYCIN RESISTANCE PROTEIN/DIOXYGENASE"/>
    <property type="match status" value="1"/>
</dbReference>
<keyword evidence="3" id="KW-1185">Reference proteome</keyword>
<dbReference type="RefSeq" id="WP_162363492.1">
    <property type="nucleotide sequence ID" value="NZ_CP047591.1"/>
</dbReference>
<dbReference type="InterPro" id="IPR037523">
    <property type="entry name" value="VOC_core"/>
</dbReference>
<evidence type="ECO:0000313" key="2">
    <source>
        <dbReference type="EMBL" id="QHI73727.1"/>
    </source>
</evidence>
<dbReference type="Proteomes" id="UP000463883">
    <property type="component" value="Chromosome"/>
</dbReference>
<protein>
    <submittedName>
        <fullName evidence="2">VOC family protein</fullName>
    </submittedName>
</protein>
<evidence type="ECO:0000259" key="1">
    <source>
        <dbReference type="PROSITE" id="PS51819"/>
    </source>
</evidence>
<dbReference type="KEGG" id="amic:Ami3637_16280"/>
<dbReference type="EMBL" id="CP047591">
    <property type="protein sequence ID" value="QHI73727.1"/>
    <property type="molecule type" value="Genomic_DNA"/>
</dbReference>
<name>A0A6P1MIK1_9FIRM</name>
<organism evidence="2 3">
    <name type="scientific">Aminipila terrae</name>
    <dbReference type="NCBI Taxonomy" id="2697030"/>
    <lineage>
        <taxon>Bacteria</taxon>
        <taxon>Bacillati</taxon>
        <taxon>Bacillota</taxon>
        <taxon>Clostridia</taxon>
        <taxon>Peptostreptococcales</taxon>
        <taxon>Anaerovoracaceae</taxon>
        <taxon>Aminipila</taxon>
    </lineage>
</organism>
<sequence>MVQSIVHIALVVRDYDEAIEFYTKKLHFTLIEDTYQKEQDKRWVVVSPPGSLGTTILLARASKSEQEPFVGNQSGGRVFLFLGTDDFWRDYNEMKGLGIEFVRPPKEQDYGIVAVFKDLYGNLWDLVQFKENHPMFKRIK</sequence>
<dbReference type="PANTHER" id="PTHR36437:SF2">
    <property type="entry name" value="GLYOXALASE_BLEOMYCIN RESISTANCE PROTEIN_DIOXYGENASE"/>
    <property type="match status" value="1"/>
</dbReference>
<reference evidence="2 3" key="1">
    <citation type="submission" date="2020-01" db="EMBL/GenBank/DDBJ databases">
        <title>Genomic analysis of Aminipila sp. CBA3637.</title>
        <authorList>
            <person name="Kim Y.B."/>
            <person name="Roh S.W."/>
        </authorList>
    </citation>
    <scope>NUCLEOTIDE SEQUENCE [LARGE SCALE GENOMIC DNA]</scope>
    <source>
        <strain evidence="2 3">CBA3637</strain>
    </source>
</reference>
<dbReference type="SUPFAM" id="SSF54593">
    <property type="entry name" value="Glyoxalase/Bleomycin resistance protein/Dihydroxybiphenyl dioxygenase"/>
    <property type="match status" value="1"/>
</dbReference>
<dbReference type="CDD" id="cd07263">
    <property type="entry name" value="VOC_like"/>
    <property type="match status" value="1"/>
</dbReference>
<dbReference type="Gene3D" id="3.10.180.10">
    <property type="entry name" value="2,3-Dihydroxybiphenyl 1,2-Dioxygenase, domain 1"/>
    <property type="match status" value="1"/>
</dbReference>
<evidence type="ECO:0000313" key="3">
    <source>
        <dbReference type="Proteomes" id="UP000463883"/>
    </source>
</evidence>
<accession>A0A6P1MIK1</accession>
<dbReference type="InterPro" id="IPR029068">
    <property type="entry name" value="Glyas_Bleomycin-R_OHBP_Dase"/>
</dbReference>
<dbReference type="InterPro" id="IPR004360">
    <property type="entry name" value="Glyas_Fos-R_dOase_dom"/>
</dbReference>
<dbReference type="AlphaFoldDB" id="A0A6P1MIK1"/>
<dbReference type="PROSITE" id="PS51819">
    <property type="entry name" value="VOC"/>
    <property type="match status" value="1"/>
</dbReference>
<feature type="domain" description="VOC" evidence="1">
    <location>
        <begin position="4"/>
        <end position="129"/>
    </location>
</feature>